<dbReference type="EMBL" id="JRFA01000002">
    <property type="protein sequence ID" value="KGN76433.1"/>
    <property type="molecule type" value="Genomic_DNA"/>
</dbReference>
<dbReference type="Pfam" id="PF19570">
    <property type="entry name" value="DUF6088"/>
    <property type="match status" value="1"/>
</dbReference>
<evidence type="ECO:0000313" key="2">
    <source>
        <dbReference type="Proteomes" id="UP000030103"/>
    </source>
</evidence>
<keyword evidence="2" id="KW-1185">Reference proteome</keyword>
<proteinExistence type="predicted"/>
<dbReference type="STRING" id="28115.HQ47_01220"/>
<reference evidence="1 2" key="1">
    <citation type="submission" date="2014-09" db="EMBL/GenBank/DDBJ databases">
        <title>Draft Genome Sequence of Porphyromonas macacae COT-192_OH2859.</title>
        <authorList>
            <person name="Wallis C."/>
            <person name="Deusch O."/>
            <person name="O'Flynn C."/>
            <person name="Davis I."/>
            <person name="Horsfall A."/>
            <person name="Kirkwood N."/>
            <person name="Harris S."/>
            <person name="Eisen J.A."/>
            <person name="Coil D.A."/>
            <person name="Darling A.E."/>
            <person name="Jospin G."/>
            <person name="Alexiev A."/>
        </authorList>
    </citation>
    <scope>NUCLEOTIDE SEQUENCE [LARGE SCALE GENOMIC DNA]</scope>
    <source>
        <strain evidence="2">COT-192 OH2859</strain>
    </source>
</reference>
<protein>
    <recommendedName>
        <fullName evidence="3">Type IV toxin-antitoxin system AbiEi family antitoxin domain-containing protein</fullName>
    </recommendedName>
</protein>
<evidence type="ECO:0008006" key="3">
    <source>
        <dbReference type="Google" id="ProtNLM"/>
    </source>
</evidence>
<accession>A0A0A2EC09</accession>
<comment type="caution">
    <text evidence="1">The sequence shown here is derived from an EMBL/GenBank/DDBJ whole genome shotgun (WGS) entry which is preliminary data.</text>
</comment>
<sequence length="200" mass="22659">MQSTYYKIKDKIISSERGQLFFPDDFSTLGSSDAVRSALVRLCQNEIILRIAQGIYYYPKSDTKWGSGIIPPSMEEIANSIAKRDKIRIIPVGAYVLNILGLSTQVPANIVFVTDGSPRRISIGKGKGILFKHTSEMRNFAYQSQMMLLIVTALREIGENNVTPEQLEIIKTHLEKVSLEDFQRDIQLAPIWVRKLLQNK</sequence>
<name>A0A0A2EC09_9PORP</name>
<dbReference type="AlphaFoldDB" id="A0A0A2EC09"/>
<gene>
    <name evidence="1" type="ORF">HQ47_01220</name>
</gene>
<dbReference type="OrthoDB" id="9798200at2"/>
<dbReference type="InterPro" id="IPR045738">
    <property type="entry name" value="DUF6088"/>
</dbReference>
<evidence type="ECO:0000313" key="1">
    <source>
        <dbReference type="EMBL" id="KGN76433.1"/>
    </source>
</evidence>
<dbReference type="Proteomes" id="UP000030103">
    <property type="component" value="Unassembled WGS sequence"/>
</dbReference>
<organism evidence="1 2">
    <name type="scientific">Porphyromonas macacae</name>
    <dbReference type="NCBI Taxonomy" id="28115"/>
    <lineage>
        <taxon>Bacteria</taxon>
        <taxon>Pseudomonadati</taxon>
        <taxon>Bacteroidota</taxon>
        <taxon>Bacteroidia</taxon>
        <taxon>Bacteroidales</taxon>
        <taxon>Porphyromonadaceae</taxon>
        <taxon>Porphyromonas</taxon>
    </lineage>
</organism>